<dbReference type="InterPro" id="IPR008984">
    <property type="entry name" value="SMAD_FHA_dom_sf"/>
</dbReference>
<evidence type="ECO:0000313" key="3">
    <source>
        <dbReference type="Proteomes" id="UP001197093"/>
    </source>
</evidence>
<dbReference type="InterPro" id="IPR000253">
    <property type="entry name" value="FHA_dom"/>
</dbReference>
<reference evidence="2" key="1">
    <citation type="submission" date="2023-02" db="EMBL/GenBank/DDBJ databases">
        <authorList>
            <person name="Palmer J.M."/>
        </authorList>
    </citation>
    <scope>NUCLEOTIDE SEQUENCE</scope>
    <source>
        <strain evidence="2">FW57</strain>
    </source>
</reference>
<accession>A0AAD4EZI5</accession>
<dbReference type="Proteomes" id="UP001197093">
    <property type="component" value="Unassembled WGS sequence"/>
</dbReference>
<dbReference type="SUPFAM" id="SSF49879">
    <property type="entry name" value="SMAD/FHA domain"/>
    <property type="match status" value="1"/>
</dbReference>
<dbReference type="EMBL" id="JAHCVI010000001">
    <property type="protein sequence ID" value="KAG7290516.1"/>
    <property type="molecule type" value="Genomic_DNA"/>
</dbReference>
<protein>
    <recommendedName>
        <fullName evidence="1">FHA domain-containing protein</fullName>
    </recommendedName>
</protein>
<comment type="caution">
    <text evidence="2">The sequence shown here is derived from an EMBL/GenBank/DDBJ whole genome shotgun (WGS) entry which is preliminary data.</text>
</comment>
<name>A0AAD4EZI5_9PEZI</name>
<evidence type="ECO:0000259" key="1">
    <source>
        <dbReference type="PROSITE" id="PS50006"/>
    </source>
</evidence>
<evidence type="ECO:0000313" key="2">
    <source>
        <dbReference type="EMBL" id="KAG7290516.1"/>
    </source>
</evidence>
<proteinExistence type="predicted"/>
<dbReference type="PROSITE" id="PS50006">
    <property type="entry name" value="FHA_DOMAIN"/>
    <property type="match status" value="1"/>
</dbReference>
<organism evidence="2 3">
    <name type="scientific">Staphylotrichum longicolle</name>
    <dbReference type="NCBI Taxonomy" id="669026"/>
    <lineage>
        <taxon>Eukaryota</taxon>
        <taxon>Fungi</taxon>
        <taxon>Dikarya</taxon>
        <taxon>Ascomycota</taxon>
        <taxon>Pezizomycotina</taxon>
        <taxon>Sordariomycetes</taxon>
        <taxon>Sordariomycetidae</taxon>
        <taxon>Sordariales</taxon>
        <taxon>Chaetomiaceae</taxon>
        <taxon>Staphylotrichum</taxon>
    </lineage>
</organism>
<keyword evidence="3" id="KW-1185">Reference proteome</keyword>
<dbReference type="CDD" id="cd00060">
    <property type="entry name" value="FHA"/>
    <property type="match status" value="1"/>
</dbReference>
<sequence>MEDSDLIARLYPADAVGYALDMIQGHPRCIKGAQQPELDSQSRTSRESTVEYQEFDDDVALPYLELRFSHVPRTSLGLIFGRSASSDIVLPSLAKISSSHFALTYKNTFADGHYRLVVRDLGSTRGTTVSYDGKGDELRKGFDWIASGFEVPVSVESLIIQPHKYLSFRLVVIHHDIASPAYIDNVKRFCNVGTAADNFLGGLGLQPYPDMERTTGANTRLSNPILIQQDPSVERQQWGGVPL</sequence>
<dbReference type="AlphaFoldDB" id="A0AAD4EZI5"/>
<feature type="domain" description="FHA" evidence="1">
    <location>
        <begin position="78"/>
        <end position="130"/>
    </location>
</feature>
<gene>
    <name evidence="2" type="ORF">NEMBOFW57_000518</name>
</gene>
<dbReference type="Pfam" id="PF00498">
    <property type="entry name" value="FHA"/>
    <property type="match status" value="1"/>
</dbReference>
<dbReference type="Gene3D" id="2.60.200.20">
    <property type="match status" value="1"/>
</dbReference>